<comment type="caution">
    <text evidence="2">The sequence shown here is derived from an EMBL/GenBank/DDBJ whole genome shotgun (WGS) entry which is preliminary data.</text>
</comment>
<proteinExistence type="predicted"/>
<evidence type="ECO:0000313" key="3">
    <source>
        <dbReference type="Proteomes" id="UP000439903"/>
    </source>
</evidence>
<evidence type="ECO:0000256" key="1">
    <source>
        <dbReference type="SAM" id="MobiDB-lite"/>
    </source>
</evidence>
<gene>
    <name evidence="2" type="ORF">F8M41_004596</name>
</gene>
<protein>
    <submittedName>
        <fullName evidence="2">Uncharacterized protein</fullName>
    </submittedName>
</protein>
<feature type="compositionally biased region" description="Basic and acidic residues" evidence="1">
    <location>
        <begin position="287"/>
        <end position="304"/>
    </location>
</feature>
<name>A0A8H4ERX0_GIGMA</name>
<keyword evidence="3" id="KW-1185">Reference proteome</keyword>
<feature type="region of interest" description="Disordered" evidence="1">
    <location>
        <begin position="272"/>
        <end position="352"/>
    </location>
</feature>
<dbReference type="AlphaFoldDB" id="A0A8H4ERX0"/>
<dbReference type="EMBL" id="WTPW01000143">
    <property type="protein sequence ID" value="KAF0542496.1"/>
    <property type="molecule type" value="Genomic_DNA"/>
</dbReference>
<dbReference type="OrthoDB" id="2433227at2759"/>
<evidence type="ECO:0000313" key="2">
    <source>
        <dbReference type="EMBL" id="KAF0542496.1"/>
    </source>
</evidence>
<feature type="compositionally biased region" description="Acidic residues" evidence="1">
    <location>
        <begin position="305"/>
        <end position="321"/>
    </location>
</feature>
<feature type="compositionally biased region" description="Basic and acidic residues" evidence="1">
    <location>
        <begin position="330"/>
        <end position="342"/>
    </location>
</feature>
<reference evidence="2 3" key="1">
    <citation type="journal article" date="2019" name="Environ. Microbiol.">
        <title>At the nexus of three kingdoms: the genome of the mycorrhizal fungus Gigaspora margarita provides insights into plant, endobacterial and fungal interactions.</title>
        <authorList>
            <person name="Venice F."/>
            <person name="Ghignone S."/>
            <person name="Salvioli di Fossalunga A."/>
            <person name="Amselem J."/>
            <person name="Novero M."/>
            <person name="Xianan X."/>
            <person name="Sedzielewska Toro K."/>
            <person name="Morin E."/>
            <person name="Lipzen A."/>
            <person name="Grigoriev I.V."/>
            <person name="Henrissat B."/>
            <person name="Martin F.M."/>
            <person name="Bonfante P."/>
        </authorList>
    </citation>
    <scope>NUCLEOTIDE SEQUENCE [LARGE SCALE GENOMIC DNA]</scope>
    <source>
        <strain evidence="2 3">BEG34</strain>
    </source>
</reference>
<dbReference type="Proteomes" id="UP000439903">
    <property type="component" value="Unassembled WGS sequence"/>
</dbReference>
<sequence>MIVGQPKEFDFDMAHRNETPIIFATHYSRSNKAVCMFAYNVNDKKNVIDEEILQILKLHICAVDVDLSYKTFKFGQIPVKLCTGKTKIIYYGVEDPIIKNVFPVNIKSLILVNETLNCPKNCNDHDREIGRYEEPLTDFNESAHKSMDDNETFDRIRYSEHFVTINDKPKIWKNVDEKKDKIDLILDSHTVYAVGPDFQNDYSTPYIACWVANPLTKLIMEQISDLFNHEYEVVYHLVKISDNDGDSNNASNSNGNISGGFSTIARNTVGHEENKENDGNNDDSNDNEYHDADGGDDNDNKNYDNGDDDDSSGDDDDEDEICVSPIPFSPDDKSTIITIKEKHSPRKANNDITSTNVREKGHRFQLELGAPQNIKGIFSRGRKKSQSLTANLKEWTMIDTFGETIGNKWRIHFTDNGIFNTVLGSISNKNKYINRKTTAPELIKSYSKLVHQLEVSYTDIKKLNSNFEKHVKKKCHSAQFITVTPQHENNNITVTTQNEINNEFITRKLFPQVSTKQK</sequence>
<organism evidence="2 3">
    <name type="scientific">Gigaspora margarita</name>
    <dbReference type="NCBI Taxonomy" id="4874"/>
    <lineage>
        <taxon>Eukaryota</taxon>
        <taxon>Fungi</taxon>
        <taxon>Fungi incertae sedis</taxon>
        <taxon>Mucoromycota</taxon>
        <taxon>Glomeromycotina</taxon>
        <taxon>Glomeromycetes</taxon>
        <taxon>Diversisporales</taxon>
        <taxon>Gigasporaceae</taxon>
        <taxon>Gigaspora</taxon>
    </lineage>
</organism>
<accession>A0A8H4ERX0</accession>